<dbReference type="AlphaFoldDB" id="A0AA37HED7"/>
<keyword evidence="3" id="KW-1185">Reference proteome</keyword>
<dbReference type="Pfam" id="PF21834">
    <property type="entry name" value="DUF6894"/>
    <property type="match status" value="1"/>
</dbReference>
<proteinExistence type="predicted"/>
<reference evidence="2" key="1">
    <citation type="journal article" date="2016" name="Front. Microbiol.">
        <title>Genome Sequence of the Piezophilic, Mesophilic Sulfate-Reducing Bacterium Desulfovibrio indicus J2T.</title>
        <authorList>
            <person name="Cao J."/>
            <person name="Maignien L."/>
            <person name="Shao Z."/>
            <person name="Alain K."/>
            <person name="Jebbar M."/>
        </authorList>
    </citation>
    <scope>NUCLEOTIDE SEQUENCE</scope>
    <source>
        <strain evidence="2">JCM 32048</strain>
    </source>
</reference>
<evidence type="ECO:0000313" key="3">
    <source>
        <dbReference type="Proteomes" id="UP001055286"/>
    </source>
</evidence>
<dbReference type="RefSeq" id="WP_099905103.1">
    <property type="nucleotide sequence ID" value="NZ_BPQJ01000023.1"/>
</dbReference>
<accession>A0AA37HED7</accession>
<name>A0AA37HED7_9HYPH</name>
<organism evidence="2 3">
    <name type="scientific">Methylobacterium frigidaeris</name>
    <dbReference type="NCBI Taxonomy" id="2038277"/>
    <lineage>
        <taxon>Bacteria</taxon>
        <taxon>Pseudomonadati</taxon>
        <taxon>Pseudomonadota</taxon>
        <taxon>Alphaproteobacteria</taxon>
        <taxon>Hyphomicrobiales</taxon>
        <taxon>Methylobacteriaceae</taxon>
        <taxon>Methylobacterium</taxon>
    </lineage>
</organism>
<dbReference type="InterPro" id="IPR054189">
    <property type="entry name" value="DUF6894"/>
</dbReference>
<dbReference type="EMBL" id="BPQJ01000023">
    <property type="protein sequence ID" value="GJD64214.1"/>
    <property type="molecule type" value="Genomic_DNA"/>
</dbReference>
<feature type="domain" description="DUF6894" evidence="1">
    <location>
        <begin position="3"/>
        <end position="71"/>
    </location>
</feature>
<comment type="caution">
    <text evidence="2">The sequence shown here is derived from an EMBL/GenBank/DDBJ whole genome shotgun (WGS) entry which is preliminary data.</text>
</comment>
<reference evidence="2" key="2">
    <citation type="submission" date="2021-08" db="EMBL/GenBank/DDBJ databases">
        <authorList>
            <person name="Tani A."/>
            <person name="Ola A."/>
            <person name="Ogura Y."/>
            <person name="Katsura K."/>
            <person name="Hayashi T."/>
        </authorList>
    </citation>
    <scope>NUCLEOTIDE SEQUENCE</scope>
    <source>
        <strain evidence="2">JCM 32048</strain>
    </source>
</reference>
<evidence type="ECO:0000259" key="1">
    <source>
        <dbReference type="Pfam" id="PF21834"/>
    </source>
</evidence>
<protein>
    <recommendedName>
        <fullName evidence="1">DUF6894 domain-containing protein</fullName>
    </recommendedName>
</protein>
<gene>
    <name evidence="2" type="ORF">MPEAHAMD_4391</name>
</gene>
<dbReference type="Proteomes" id="UP001055286">
    <property type="component" value="Unassembled WGS sequence"/>
</dbReference>
<sequence>MTRYRFHCTNGSECILDAEGTLLRGPAALARHARAVAEAAMRSLGAGAGDWAEWRVSVHDLTGRRVWVEPFVTQDLSRHEAALAA</sequence>
<evidence type="ECO:0000313" key="2">
    <source>
        <dbReference type="EMBL" id="GJD64214.1"/>
    </source>
</evidence>